<dbReference type="Gene3D" id="3.40.1190.10">
    <property type="entry name" value="Mur-like, catalytic domain"/>
    <property type="match status" value="1"/>
</dbReference>
<keyword evidence="6" id="KW-0963">Cytoplasm</keyword>
<dbReference type="AlphaFoldDB" id="A0AAE1CGH0"/>
<evidence type="ECO:0000256" key="13">
    <source>
        <dbReference type="ARBA" id="ARBA00022842"/>
    </source>
</evidence>
<feature type="binding site" evidence="19">
    <location>
        <position position="221"/>
    </location>
    <ligand>
        <name>Mg(2+)</name>
        <dbReference type="ChEBI" id="CHEBI:18420"/>
        <label>1</label>
    </ligand>
</feature>
<evidence type="ECO:0000256" key="5">
    <source>
        <dbReference type="ARBA" id="ARBA00008276"/>
    </source>
</evidence>
<comment type="function">
    <text evidence="17">Catalyzes conversion of folates to polyglutamate derivatives allowing concentration of folate compounds in the cell and the intracellular retention of these cofactors, which are important substrates for most of the folate-dependent enzymes that are involved in one-carbon transfer reactions involved in purine, pyrimidine and amino acid synthesis.</text>
</comment>
<dbReference type="PANTHER" id="PTHR11136:SF5">
    <property type="entry name" value="FOLYLPOLYGLUTAMATE SYNTHASE, MITOCHONDRIAL"/>
    <property type="match status" value="1"/>
</dbReference>
<sequence>MASQAATTSTISTRTYNAKTDRVPIQDAIDALNSLQTPFAVIEARRKAGVRPGATSVQEMSTYLARIGYTARDLDALNIVHVAGTKGKGSTCAFVDSVLARYQKARGVPRRLGLFTSPHLVAVRERIRIDSTPISEELFARYFFDVWDRLAASPAQLDTDVVPPGSRPIYSRYLTLMSFHVFLSEGVDAAVYETGIGGEYDATNVVERPVASGISTLGIDHVYVLGDTVDKIAWHKAGIMKPGSPAFTIEQVPAAAEVLRARAADKGVNLKVLDIDPRLAPVKIRPDATFQKKNATLAIALAEAALSKLDPFFSPKPDSPLPQEFVDGLEQVVWRGRCEVKEEAGVAWHVDGAHTVDSLKMAARWFVEECVERRKPGPKVLIFNQQGRAEAVGFLDGLCNTVRDADPDGVGFKHVIFCTNVTYAETGYKRDFVNHQINPKDIEKLTAQHVFAERWSALDPSAYVMVVPSIEEAITKARSLAETLEGGEKVQALITGSLHLVGGALQILEGADAL</sequence>
<dbReference type="GO" id="GO:0004326">
    <property type="term" value="F:tetrahydrofolylpolyglutamate synthase activity"/>
    <property type="evidence" value="ECO:0007669"/>
    <property type="project" value="UniProtKB-EC"/>
</dbReference>
<feature type="binding site" evidence="18">
    <location>
        <position position="337"/>
    </location>
    <ligand>
        <name>ATP</name>
        <dbReference type="ChEBI" id="CHEBI:30616"/>
    </ligand>
</feature>
<dbReference type="FunFam" id="3.40.1190.10:FF:000009">
    <property type="entry name" value="Folylpolyglutamate synthase"/>
    <property type="match status" value="1"/>
</dbReference>
<evidence type="ECO:0000256" key="3">
    <source>
        <dbReference type="ARBA" id="ARBA00004496"/>
    </source>
</evidence>
<dbReference type="InterPro" id="IPR001645">
    <property type="entry name" value="Folylpolyglutamate_synth"/>
</dbReference>
<reference evidence="20" key="1">
    <citation type="journal article" date="2023" name="Mol. Phylogenet. Evol.">
        <title>Genome-scale phylogeny and comparative genomics of the fungal order Sordariales.</title>
        <authorList>
            <person name="Hensen N."/>
            <person name="Bonometti L."/>
            <person name="Westerberg I."/>
            <person name="Brannstrom I.O."/>
            <person name="Guillou S."/>
            <person name="Cros-Aarteil S."/>
            <person name="Calhoun S."/>
            <person name="Haridas S."/>
            <person name="Kuo A."/>
            <person name="Mondo S."/>
            <person name="Pangilinan J."/>
            <person name="Riley R."/>
            <person name="LaButti K."/>
            <person name="Andreopoulos B."/>
            <person name="Lipzen A."/>
            <person name="Chen C."/>
            <person name="Yan M."/>
            <person name="Daum C."/>
            <person name="Ng V."/>
            <person name="Clum A."/>
            <person name="Steindorff A."/>
            <person name="Ohm R.A."/>
            <person name="Martin F."/>
            <person name="Silar P."/>
            <person name="Natvig D.O."/>
            <person name="Lalanne C."/>
            <person name="Gautier V."/>
            <person name="Ament-Velasquez S.L."/>
            <person name="Kruys A."/>
            <person name="Hutchinson M.I."/>
            <person name="Powell A.J."/>
            <person name="Barry K."/>
            <person name="Miller A.N."/>
            <person name="Grigoriev I.V."/>
            <person name="Debuchy R."/>
            <person name="Gladieux P."/>
            <person name="Hiltunen Thoren M."/>
            <person name="Johannesson H."/>
        </authorList>
    </citation>
    <scope>NUCLEOTIDE SEQUENCE</scope>
    <source>
        <strain evidence="20">CBS 314.62</strain>
    </source>
</reference>
<evidence type="ECO:0000256" key="11">
    <source>
        <dbReference type="ARBA" id="ARBA00022792"/>
    </source>
</evidence>
<dbReference type="SUPFAM" id="SSF53623">
    <property type="entry name" value="MurD-like peptide ligases, catalytic domain"/>
    <property type="match status" value="1"/>
</dbReference>
<dbReference type="PROSITE" id="PS01011">
    <property type="entry name" value="FOLYLPOLYGLU_SYNT_1"/>
    <property type="match status" value="1"/>
</dbReference>
<dbReference type="GO" id="GO:0005524">
    <property type="term" value="F:ATP binding"/>
    <property type="evidence" value="ECO:0007669"/>
    <property type="project" value="UniProtKB-KW"/>
</dbReference>
<dbReference type="InterPro" id="IPR023600">
    <property type="entry name" value="Folylpolyglutamate_synth_euk"/>
</dbReference>
<keyword evidence="11" id="KW-0999">Mitochondrion inner membrane</keyword>
<dbReference type="GO" id="GO:0005829">
    <property type="term" value="C:cytosol"/>
    <property type="evidence" value="ECO:0007669"/>
    <property type="project" value="TreeGrafter"/>
</dbReference>
<comment type="pathway">
    <text evidence="4 17">Cofactor biosynthesis; tetrahydrofolylpolyglutamate biosynthesis.</text>
</comment>
<keyword evidence="8 17" id="KW-0436">Ligase</keyword>
<dbReference type="PANTHER" id="PTHR11136">
    <property type="entry name" value="FOLYLPOLYGLUTAMATE SYNTHASE-RELATED"/>
    <property type="match status" value="1"/>
</dbReference>
<evidence type="ECO:0000256" key="15">
    <source>
        <dbReference type="ARBA" id="ARBA00023136"/>
    </source>
</evidence>
<keyword evidence="13 19" id="KW-0460">Magnesium</keyword>
<dbReference type="FunFam" id="3.90.190.20:FF:000031">
    <property type="entry name" value="Folylpolyglutamate synthase"/>
    <property type="match status" value="1"/>
</dbReference>
<dbReference type="GO" id="GO:0005743">
    <property type="term" value="C:mitochondrial inner membrane"/>
    <property type="evidence" value="ECO:0007669"/>
    <property type="project" value="UniProtKB-SubCell"/>
</dbReference>
<evidence type="ECO:0000256" key="6">
    <source>
        <dbReference type="ARBA" id="ARBA00022490"/>
    </source>
</evidence>
<proteinExistence type="inferred from homology"/>
<reference evidence="20" key="2">
    <citation type="submission" date="2023-06" db="EMBL/GenBank/DDBJ databases">
        <authorList>
            <consortium name="Lawrence Berkeley National Laboratory"/>
            <person name="Haridas S."/>
            <person name="Hensen N."/>
            <person name="Bonometti L."/>
            <person name="Westerberg I."/>
            <person name="Brannstrom I.O."/>
            <person name="Guillou S."/>
            <person name="Cros-Aarteil S."/>
            <person name="Calhoun S."/>
            <person name="Kuo A."/>
            <person name="Mondo S."/>
            <person name="Pangilinan J."/>
            <person name="Riley R."/>
            <person name="Labutti K."/>
            <person name="Andreopoulos B."/>
            <person name="Lipzen A."/>
            <person name="Chen C."/>
            <person name="Yanf M."/>
            <person name="Daum C."/>
            <person name="Ng V."/>
            <person name="Clum A."/>
            <person name="Steindorff A."/>
            <person name="Ohm R."/>
            <person name="Martin F."/>
            <person name="Silar P."/>
            <person name="Natvig D."/>
            <person name="Lalanne C."/>
            <person name="Gautier V."/>
            <person name="Ament-Velasquez S.L."/>
            <person name="Kruys A."/>
            <person name="Hutchinson M.I."/>
            <person name="Powell A.J."/>
            <person name="Barry K."/>
            <person name="Miller A.N."/>
            <person name="Grigoriev I.V."/>
            <person name="Debuchy R."/>
            <person name="Gladieux P."/>
            <person name="Thoren M.H."/>
            <person name="Johannesson H."/>
        </authorList>
    </citation>
    <scope>NUCLEOTIDE SEQUENCE</scope>
    <source>
        <strain evidence="20">CBS 314.62</strain>
    </source>
</reference>
<feature type="binding site" evidence="19">
    <location>
        <position position="193"/>
    </location>
    <ligand>
        <name>Mg(2+)</name>
        <dbReference type="ChEBI" id="CHEBI:18420"/>
        <label>1</label>
    </ligand>
</feature>
<dbReference type="GO" id="GO:0005759">
    <property type="term" value="C:mitochondrial matrix"/>
    <property type="evidence" value="ECO:0007669"/>
    <property type="project" value="UniProtKB-SubCell"/>
</dbReference>
<accession>A0AAE1CGH0</accession>
<dbReference type="PIRSF" id="PIRSF038895">
    <property type="entry name" value="FPGS"/>
    <property type="match status" value="1"/>
</dbReference>
<organism evidence="20 21">
    <name type="scientific">Podospora appendiculata</name>
    <dbReference type="NCBI Taxonomy" id="314037"/>
    <lineage>
        <taxon>Eukaryota</taxon>
        <taxon>Fungi</taxon>
        <taxon>Dikarya</taxon>
        <taxon>Ascomycota</taxon>
        <taxon>Pezizomycotina</taxon>
        <taxon>Sordariomycetes</taxon>
        <taxon>Sordariomycetidae</taxon>
        <taxon>Sordariales</taxon>
        <taxon>Podosporaceae</taxon>
        <taxon>Podospora</taxon>
    </lineage>
</organism>
<evidence type="ECO:0000256" key="8">
    <source>
        <dbReference type="ARBA" id="ARBA00022598"/>
    </source>
</evidence>
<evidence type="ECO:0000256" key="17">
    <source>
        <dbReference type="PIRNR" id="PIRNR038895"/>
    </source>
</evidence>
<keyword evidence="9 19" id="KW-0479">Metal-binding</keyword>
<gene>
    <name evidence="20" type="ORF">B0T22DRAFT_496246</name>
</gene>
<dbReference type="Proteomes" id="UP001270362">
    <property type="component" value="Unassembled WGS sequence"/>
</dbReference>
<feature type="binding site" evidence="18">
    <location>
        <position position="351"/>
    </location>
    <ligand>
        <name>ATP</name>
        <dbReference type="ChEBI" id="CHEBI:30616"/>
    </ligand>
</feature>
<dbReference type="GO" id="GO:0006730">
    <property type="term" value="P:one-carbon metabolic process"/>
    <property type="evidence" value="ECO:0007669"/>
    <property type="project" value="UniProtKB-KW"/>
</dbReference>
<dbReference type="InterPro" id="IPR036615">
    <property type="entry name" value="Mur_ligase_C_dom_sf"/>
</dbReference>
<comment type="caution">
    <text evidence="20">The sequence shown here is derived from an EMBL/GenBank/DDBJ whole genome shotgun (WGS) entry which is preliminary data.</text>
</comment>
<evidence type="ECO:0000313" key="21">
    <source>
        <dbReference type="Proteomes" id="UP001270362"/>
    </source>
</evidence>
<feature type="binding site" evidence="19">
    <location>
        <position position="117"/>
    </location>
    <ligand>
        <name>Mg(2+)</name>
        <dbReference type="ChEBI" id="CHEBI:18420"/>
        <label>1</label>
    </ligand>
</feature>
<evidence type="ECO:0000256" key="12">
    <source>
        <dbReference type="ARBA" id="ARBA00022840"/>
    </source>
</evidence>
<dbReference type="PROSITE" id="PS01012">
    <property type="entry name" value="FOLYLPOLYGLU_SYNT_2"/>
    <property type="match status" value="1"/>
</dbReference>
<keyword evidence="14" id="KW-0496">Mitochondrion</keyword>
<keyword evidence="15" id="KW-0472">Membrane</keyword>
<evidence type="ECO:0000256" key="10">
    <source>
        <dbReference type="ARBA" id="ARBA00022741"/>
    </source>
</evidence>
<comment type="subcellular location">
    <subcellularLocation>
        <location evidence="3">Cytoplasm</location>
    </subcellularLocation>
    <subcellularLocation>
        <location evidence="1">Mitochondrion inner membrane</location>
    </subcellularLocation>
    <subcellularLocation>
        <location evidence="2">Mitochondrion matrix</location>
    </subcellularLocation>
</comment>
<evidence type="ECO:0000256" key="18">
    <source>
        <dbReference type="PIRSR" id="PIRSR038895-1"/>
    </source>
</evidence>
<evidence type="ECO:0000256" key="9">
    <source>
        <dbReference type="ARBA" id="ARBA00022723"/>
    </source>
</evidence>
<comment type="catalytic activity">
    <reaction evidence="16 17">
        <text>(6S)-5,6,7,8-tetrahydrofolyl-(gamma-L-Glu)(n) + L-glutamate + ATP = (6S)-5,6,7,8-tetrahydrofolyl-(gamma-L-Glu)(n+1) + ADP + phosphate + H(+)</text>
        <dbReference type="Rhea" id="RHEA:10580"/>
        <dbReference type="Rhea" id="RHEA-COMP:14738"/>
        <dbReference type="Rhea" id="RHEA-COMP:14740"/>
        <dbReference type="ChEBI" id="CHEBI:15378"/>
        <dbReference type="ChEBI" id="CHEBI:29985"/>
        <dbReference type="ChEBI" id="CHEBI:30616"/>
        <dbReference type="ChEBI" id="CHEBI:43474"/>
        <dbReference type="ChEBI" id="CHEBI:141005"/>
        <dbReference type="ChEBI" id="CHEBI:456216"/>
        <dbReference type="EC" id="6.3.2.17"/>
    </reaction>
</comment>
<protein>
    <recommendedName>
        <fullName evidence="17">Folylpolyglutamate synthase</fullName>
        <ecNumber evidence="17">6.3.2.17</ecNumber>
    </recommendedName>
    <alternativeName>
        <fullName evidence="17">Folylpoly-gamma-glutamate synthetase</fullName>
    </alternativeName>
    <alternativeName>
        <fullName evidence="17">Tetrahydrofolylpolyglutamate synthase</fullName>
    </alternativeName>
</protein>
<evidence type="ECO:0000256" key="4">
    <source>
        <dbReference type="ARBA" id="ARBA00005150"/>
    </source>
</evidence>
<dbReference type="GO" id="GO:0046872">
    <property type="term" value="F:metal ion binding"/>
    <property type="evidence" value="ECO:0007669"/>
    <property type="project" value="UniProtKB-KW"/>
</dbReference>
<evidence type="ECO:0000256" key="14">
    <source>
        <dbReference type="ARBA" id="ARBA00023128"/>
    </source>
</evidence>
<dbReference type="SUPFAM" id="SSF53244">
    <property type="entry name" value="MurD-like peptide ligases, peptide-binding domain"/>
    <property type="match status" value="1"/>
</dbReference>
<evidence type="ECO:0000256" key="16">
    <source>
        <dbReference type="ARBA" id="ARBA00047493"/>
    </source>
</evidence>
<keyword evidence="12 18" id="KW-0067">ATP-binding</keyword>
<comment type="cofactor">
    <cofactor evidence="17">
        <name>a monovalent cation</name>
        <dbReference type="ChEBI" id="CHEBI:60242"/>
    </cofactor>
    <text evidence="17">A monovalent cation.</text>
</comment>
<keyword evidence="7 17" id="KW-0554">One-carbon metabolism</keyword>
<name>A0AAE1CGH0_9PEZI</name>
<dbReference type="InterPro" id="IPR018109">
    <property type="entry name" value="Folylpolyglutamate_synth_CS"/>
</dbReference>
<dbReference type="EMBL" id="JAULSO010000001">
    <property type="protein sequence ID" value="KAK3693475.1"/>
    <property type="molecule type" value="Genomic_DNA"/>
</dbReference>
<dbReference type="NCBIfam" id="TIGR01499">
    <property type="entry name" value="folC"/>
    <property type="match status" value="1"/>
</dbReference>
<evidence type="ECO:0000256" key="7">
    <source>
        <dbReference type="ARBA" id="ARBA00022563"/>
    </source>
</evidence>
<dbReference type="Gene3D" id="3.90.190.20">
    <property type="entry name" value="Mur ligase, C-terminal domain"/>
    <property type="match status" value="1"/>
</dbReference>
<dbReference type="InterPro" id="IPR036565">
    <property type="entry name" value="Mur-like_cat_sf"/>
</dbReference>
<keyword evidence="21" id="KW-1185">Reference proteome</keyword>
<comment type="similarity">
    <text evidence="5 17">Belongs to the folylpolyglutamate synthase family.</text>
</comment>
<evidence type="ECO:0000256" key="1">
    <source>
        <dbReference type="ARBA" id="ARBA00004273"/>
    </source>
</evidence>
<evidence type="ECO:0000256" key="2">
    <source>
        <dbReference type="ARBA" id="ARBA00004305"/>
    </source>
</evidence>
<dbReference type="EC" id="6.3.2.17" evidence="17"/>
<keyword evidence="10 18" id="KW-0547">Nucleotide-binding</keyword>
<evidence type="ECO:0000256" key="19">
    <source>
        <dbReference type="PIRSR" id="PIRSR038895-2"/>
    </source>
</evidence>
<evidence type="ECO:0000313" key="20">
    <source>
        <dbReference type="EMBL" id="KAK3693475.1"/>
    </source>
</evidence>